<feature type="compositionally biased region" description="Low complexity" evidence="1">
    <location>
        <begin position="22"/>
        <end position="32"/>
    </location>
</feature>
<gene>
    <name evidence="2" type="ORF">D9611_009474</name>
</gene>
<sequence length="467" mass="49722">MPPARNKDGSVTFVPGKIKGVPDAASFASAGPPSAPTPPPPRHPRYKVAWKQATTQGPNSFVPIESISSQLSPVPPESPSQTLSPQSDVPTGSLLFSQPQPAPDSSPSMSESSGSFGSPSGSPDLLSFEDLSPRTLSESTGSPVSLSRLSLSASSSSSSSLASSTSSIGSSHSDIPAVDRHIKHALASVKEKYSLGAIGITQRIFDDKASVYEKSRSAYFSPNNNSIVSLLNSIAGTPDGCLKLREWILSPTGKKQVHDIIHDEMDEVTKAEKISGLSEITPEYIANWKVSDHTERAPFMCGILVTAAQTERAKRENTKKFPDVVCRVALGQLAYQRSGNVLGFPAAYGLFLWSCGASHQVIDSAHRMGLSIDYSSIRPLLKVLADHSIAASIEVAKGRHMFGYDNINLSTSIFVEQRGSSTPAKVTSGTFGIVYPLPNANSEAMHLKPITESFLKLGPDALNFERG</sequence>
<feature type="region of interest" description="Disordered" evidence="1">
    <location>
        <begin position="155"/>
        <end position="174"/>
    </location>
</feature>
<name>A0A8H5ETE5_9AGAR</name>
<dbReference type="AlphaFoldDB" id="A0A8H5ETE5"/>
<dbReference type="EMBL" id="JAACJK010000225">
    <property type="protein sequence ID" value="KAF5311714.1"/>
    <property type="molecule type" value="Genomic_DNA"/>
</dbReference>
<feature type="compositionally biased region" description="Low complexity" evidence="1">
    <location>
        <begin position="97"/>
        <end position="123"/>
    </location>
</feature>
<organism evidence="2 3">
    <name type="scientific">Ephemerocybe angulata</name>
    <dbReference type="NCBI Taxonomy" id="980116"/>
    <lineage>
        <taxon>Eukaryota</taxon>
        <taxon>Fungi</taxon>
        <taxon>Dikarya</taxon>
        <taxon>Basidiomycota</taxon>
        <taxon>Agaricomycotina</taxon>
        <taxon>Agaricomycetes</taxon>
        <taxon>Agaricomycetidae</taxon>
        <taxon>Agaricales</taxon>
        <taxon>Agaricineae</taxon>
        <taxon>Psathyrellaceae</taxon>
        <taxon>Ephemerocybe</taxon>
    </lineage>
</organism>
<evidence type="ECO:0000256" key="1">
    <source>
        <dbReference type="SAM" id="MobiDB-lite"/>
    </source>
</evidence>
<reference evidence="2 3" key="1">
    <citation type="journal article" date="2020" name="ISME J.">
        <title>Uncovering the hidden diversity of litter-decomposition mechanisms in mushroom-forming fungi.</title>
        <authorList>
            <person name="Floudas D."/>
            <person name="Bentzer J."/>
            <person name="Ahren D."/>
            <person name="Johansson T."/>
            <person name="Persson P."/>
            <person name="Tunlid A."/>
        </authorList>
    </citation>
    <scope>NUCLEOTIDE SEQUENCE [LARGE SCALE GENOMIC DNA]</scope>
    <source>
        <strain evidence="2 3">CBS 175.51</strain>
    </source>
</reference>
<evidence type="ECO:0000313" key="2">
    <source>
        <dbReference type="EMBL" id="KAF5311714.1"/>
    </source>
</evidence>
<keyword evidence="3" id="KW-1185">Reference proteome</keyword>
<proteinExistence type="predicted"/>
<comment type="caution">
    <text evidence="2">The sequence shown here is derived from an EMBL/GenBank/DDBJ whole genome shotgun (WGS) entry which is preliminary data.</text>
</comment>
<feature type="region of interest" description="Disordered" evidence="1">
    <location>
        <begin position="1"/>
        <end position="144"/>
    </location>
</feature>
<accession>A0A8H5ETE5</accession>
<feature type="compositionally biased region" description="Low complexity" evidence="1">
    <location>
        <begin position="155"/>
        <end position="173"/>
    </location>
</feature>
<dbReference type="Proteomes" id="UP000541558">
    <property type="component" value="Unassembled WGS sequence"/>
</dbReference>
<evidence type="ECO:0000313" key="3">
    <source>
        <dbReference type="Proteomes" id="UP000541558"/>
    </source>
</evidence>
<dbReference type="OrthoDB" id="3040861at2759"/>
<protein>
    <submittedName>
        <fullName evidence="2">Uncharacterized protein</fullName>
    </submittedName>
</protein>
<feature type="compositionally biased region" description="Polar residues" evidence="1">
    <location>
        <begin position="79"/>
        <end position="96"/>
    </location>
</feature>